<organism evidence="10 13">
    <name type="scientific">Pseudoduganella albidiflava</name>
    <dbReference type="NCBI Taxonomy" id="321983"/>
    <lineage>
        <taxon>Bacteria</taxon>
        <taxon>Pseudomonadati</taxon>
        <taxon>Pseudomonadota</taxon>
        <taxon>Betaproteobacteria</taxon>
        <taxon>Burkholderiales</taxon>
        <taxon>Oxalobacteraceae</taxon>
        <taxon>Telluria group</taxon>
        <taxon>Pseudoduganella</taxon>
    </lineage>
</organism>
<comment type="cofactor">
    <cofactor evidence="6">
        <name>Zn(2+)</name>
        <dbReference type="ChEBI" id="CHEBI:29105"/>
    </cofactor>
    <text evidence="6">Binds 1 zinc ion per subunit.</text>
</comment>
<keyword evidence="2" id="KW-0479">Metal-binding</keyword>
<dbReference type="GO" id="GO:0051603">
    <property type="term" value="P:proteolysis involved in protein catabolic process"/>
    <property type="evidence" value="ECO:0007669"/>
    <property type="project" value="TreeGrafter"/>
</dbReference>
<comment type="similarity">
    <text evidence="6">Belongs to the peptidase M48 family.</text>
</comment>
<gene>
    <name evidence="11" type="ORF">EYF70_02085</name>
    <name evidence="10" type="ORF">GCM10007387_51700</name>
</gene>
<protein>
    <submittedName>
        <fullName evidence="11">M48 family metallopeptidase</fullName>
    </submittedName>
    <submittedName>
        <fullName evidence="10">Peptidase M48</fullName>
    </submittedName>
</protein>
<dbReference type="Pfam" id="PF01435">
    <property type="entry name" value="Peptidase_M48"/>
    <property type="match status" value="1"/>
</dbReference>
<dbReference type="Proteomes" id="UP000628442">
    <property type="component" value="Unassembled WGS sequence"/>
</dbReference>
<evidence type="ECO:0000313" key="10">
    <source>
        <dbReference type="EMBL" id="GGY62904.1"/>
    </source>
</evidence>
<evidence type="ECO:0000256" key="4">
    <source>
        <dbReference type="ARBA" id="ARBA00022833"/>
    </source>
</evidence>
<keyword evidence="3 6" id="KW-0378">Hydrolase</keyword>
<feature type="domain" description="DUF7092" evidence="9">
    <location>
        <begin position="5"/>
        <end position="79"/>
    </location>
</feature>
<keyword evidence="5 6" id="KW-0482">Metalloprotease</keyword>
<evidence type="ECO:0000256" key="6">
    <source>
        <dbReference type="RuleBase" id="RU003983"/>
    </source>
</evidence>
<dbReference type="InterPro" id="IPR055518">
    <property type="entry name" value="DUF7092"/>
</dbReference>
<dbReference type="Pfam" id="PF23368">
    <property type="entry name" value="DUF7092"/>
    <property type="match status" value="1"/>
</dbReference>
<dbReference type="InterPro" id="IPR001915">
    <property type="entry name" value="Peptidase_M48"/>
</dbReference>
<feature type="domain" description="Peptidase M48" evidence="8">
    <location>
        <begin position="178"/>
        <end position="337"/>
    </location>
</feature>
<dbReference type="InterPro" id="IPR051156">
    <property type="entry name" value="Mito/Outer_Membr_Metalloprot"/>
</dbReference>
<feature type="transmembrane region" description="Helical" evidence="7">
    <location>
        <begin position="98"/>
        <end position="120"/>
    </location>
</feature>
<dbReference type="Gene3D" id="3.30.2010.10">
    <property type="entry name" value="Metalloproteases ('zincins'), catalytic domain"/>
    <property type="match status" value="1"/>
</dbReference>
<reference evidence="11 12" key="2">
    <citation type="submission" date="2019-02" db="EMBL/GenBank/DDBJ databases">
        <title>Draft Genome Sequences of Six Type Strains of the Genus Massilia.</title>
        <authorList>
            <person name="Miess H."/>
            <person name="Frediansyhah A."/>
            <person name="Gross H."/>
        </authorList>
    </citation>
    <scope>NUCLEOTIDE SEQUENCE [LARGE SCALE GENOMIC DNA]</scope>
    <source>
        <strain evidence="11 12">DSM 17472</strain>
    </source>
</reference>
<evidence type="ECO:0000256" key="1">
    <source>
        <dbReference type="ARBA" id="ARBA00022670"/>
    </source>
</evidence>
<reference evidence="10" key="1">
    <citation type="journal article" date="2014" name="Int. J. Syst. Evol. Microbiol.">
        <title>Complete genome sequence of Corynebacterium casei LMG S-19264T (=DSM 44701T), isolated from a smear-ripened cheese.</title>
        <authorList>
            <consortium name="US DOE Joint Genome Institute (JGI-PGF)"/>
            <person name="Walter F."/>
            <person name="Albersmeier A."/>
            <person name="Kalinowski J."/>
            <person name="Ruckert C."/>
        </authorList>
    </citation>
    <scope>NUCLEOTIDE SEQUENCE</scope>
    <source>
        <strain evidence="10">KCTC 12343</strain>
    </source>
</reference>
<dbReference type="OrthoDB" id="9810445at2"/>
<keyword evidence="7" id="KW-0812">Transmembrane</keyword>
<keyword evidence="7" id="KW-0472">Membrane</keyword>
<reference evidence="10" key="3">
    <citation type="submission" date="2022-12" db="EMBL/GenBank/DDBJ databases">
        <authorList>
            <person name="Sun Q."/>
            <person name="Kim S."/>
        </authorList>
    </citation>
    <scope>NUCLEOTIDE SEQUENCE</scope>
    <source>
        <strain evidence="10">KCTC 12343</strain>
    </source>
</reference>
<keyword evidence="7" id="KW-1133">Transmembrane helix</keyword>
<dbReference type="EMBL" id="CP036401">
    <property type="protein sequence ID" value="QBH99762.1"/>
    <property type="molecule type" value="Genomic_DNA"/>
</dbReference>
<evidence type="ECO:0000259" key="9">
    <source>
        <dbReference type="Pfam" id="PF23368"/>
    </source>
</evidence>
<dbReference type="PANTHER" id="PTHR22726:SF1">
    <property type="entry name" value="METALLOENDOPEPTIDASE OMA1, MITOCHONDRIAL"/>
    <property type="match status" value="1"/>
</dbReference>
<evidence type="ECO:0000313" key="12">
    <source>
        <dbReference type="Proteomes" id="UP000292307"/>
    </source>
</evidence>
<dbReference type="EMBL" id="BMWV01000016">
    <property type="protein sequence ID" value="GGY62904.1"/>
    <property type="molecule type" value="Genomic_DNA"/>
</dbReference>
<dbReference type="CDD" id="cd07332">
    <property type="entry name" value="M48C_Oma1_like"/>
    <property type="match status" value="1"/>
</dbReference>
<evidence type="ECO:0000313" key="11">
    <source>
        <dbReference type="EMBL" id="QBH99762.1"/>
    </source>
</evidence>
<keyword evidence="1 6" id="KW-0645">Protease</keyword>
<evidence type="ECO:0000259" key="8">
    <source>
        <dbReference type="Pfam" id="PF01435"/>
    </source>
</evidence>
<dbReference type="RefSeq" id="WP_131143913.1">
    <property type="nucleotide sequence ID" value="NZ_BMWV01000016.1"/>
</dbReference>
<dbReference type="Proteomes" id="UP000292307">
    <property type="component" value="Chromosome"/>
</dbReference>
<dbReference type="PANTHER" id="PTHR22726">
    <property type="entry name" value="METALLOENDOPEPTIDASE OMA1"/>
    <property type="match status" value="1"/>
</dbReference>
<keyword evidence="12" id="KW-1185">Reference proteome</keyword>
<proteinExistence type="inferred from homology"/>
<evidence type="ECO:0000256" key="2">
    <source>
        <dbReference type="ARBA" id="ARBA00022723"/>
    </source>
</evidence>
<name>A0A411WSK9_9BURK</name>
<evidence type="ECO:0000256" key="7">
    <source>
        <dbReference type="SAM" id="Phobius"/>
    </source>
</evidence>
<keyword evidence="4 6" id="KW-0862">Zinc</keyword>
<accession>A0A411WSK9</accession>
<dbReference type="AlphaFoldDB" id="A0A411WSK9"/>
<dbReference type="GO" id="GO:0016020">
    <property type="term" value="C:membrane"/>
    <property type="evidence" value="ECO:0007669"/>
    <property type="project" value="TreeGrafter"/>
</dbReference>
<dbReference type="GO" id="GO:0046872">
    <property type="term" value="F:metal ion binding"/>
    <property type="evidence" value="ECO:0007669"/>
    <property type="project" value="UniProtKB-KW"/>
</dbReference>
<dbReference type="GO" id="GO:0004222">
    <property type="term" value="F:metalloendopeptidase activity"/>
    <property type="evidence" value="ECO:0007669"/>
    <property type="project" value="InterPro"/>
</dbReference>
<evidence type="ECO:0000256" key="3">
    <source>
        <dbReference type="ARBA" id="ARBA00022801"/>
    </source>
</evidence>
<evidence type="ECO:0000256" key="5">
    <source>
        <dbReference type="ARBA" id="ARBA00023049"/>
    </source>
</evidence>
<sequence length="343" mass="37051">METGLAGSYFDGTTSRAHRVTLAVRDGAVHLEGDVERSTPLWEMRVAERIARAPRKLTFPDEATFEADDQAALDTLLHATGHRDSMVVRAQQSWRGTLVALCVTSCMLVLGYLFVLPAGADLLAHNLPVAVERQMGKGTLALLDRHVFSPSRLPAARRGELAARFARLVPPGTADGLAGGPAPDWQLVFRKSRIGPNAFALPSGHIVMTDEMVELLGDDGAVMATLAHELGHLHGRHLTRRLIQGSIVGAASLLISGDASSLVAGLPALALDLHYSRDAEREADDYAVALLERNGLPLAHMEKVFSALQGLQEEGIQVPAYLSSHPDTAERLARVRQHGRYKQ</sequence>
<evidence type="ECO:0000313" key="13">
    <source>
        <dbReference type="Proteomes" id="UP000628442"/>
    </source>
</evidence>